<sequence length="266" mass="29965">MKIGELLGTGKTASVYRWGKSEAIKIFHDRMDDEREAHKEANKAAFVDSLGLRVPRFAGCVTYEGKTCLVYEAVKGPTMLSQIDATGPSVSCYARLMAELQFELHQVKVEASDNLKLYLSERIDNVEEITEADKHRINGMLAPLPEGNTVCHYDLHPGNIIMSPRGPILIDWMNVLIGCAAADAARTSMMIQSRSLPPQASGWLTNWELRELFHNEYITRYMEQSGFHRADLEEWMLPTLAARINELDGGERDEVVNKLLAKLKQE</sequence>
<dbReference type="Pfam" id="PF01636">
    <property type="entry name" value="APH"/>
    <property type="match status" value="1"/>
</dbReference>
<evidence type="ECO:0000313" key="2">
    <source>
        <dbReference type="EMBL" id="PZD97303.1"/>
    </source>
</evidence>
<dbReference type="GO" id="GO:0016740">
    <property type="term" value="F:transferase activity"/>
    <property type="evidence" value="ECO:0007669"/>
    <property type="project" value="UniProtKB-KW"/>
</dbReference>
<dbReference type="OrthoDB" id="9800774at2"/>
<keyword evidence="3" id="KW-1185">Reference proteome</keyword>
<reference evidence="2 3" key="1">
    <citation type="submission" date="2018-06" db="EMBL/GenBank/DDBJ databases">
        <title>Paenibacillus imtechensis sp. nov.</title>
        <authorList>
            <person name="Pinnaka A.K."/>
            <person name="Singh H."/>
            <person name="Kaur M."/>
        </authorList>
    </citation>
    <scope>NUCLEOTIDE SEQUENCE [LARGE SCALE GENOMIC DNA]</scope>
    <source>
        <strain evidence="2 3">SMB1</strain>
    </source>
</reference>
<dbReference type="Proteomes" id="UP000249522">
    <property type="component" value="Unassembled WGS sequence"/>
</dbReference>
<proteinExistence type="predicted"/>
<keyword evidence="2" id="KW-0808">Transferase</keyword>
<feature type="domain" description="Aminoglycoside phosphotransferase" evidence="1">
    <location>
        <begin position="23"/>
        <end position="208"/>
    </location>
</feature>
<dbReference type="SUPFAM" id="SSF56112">
    <property type="entry name" value="Protein kinase-like (PK-like)"/>
    <property type="match status" value="1"/>
</dbReference>
<evidence type="ECO:0000313" key="3">
    <source>
        <dbReference type="Proteomes" id="UP000249522"/>
    </source>
</evidence>
<comment type="caution">
    <text evidence="2">The sequence shown here is derived from an EMBL/GenBank/DDBJ whole genome shotgun (WGS) entry which is preliminary data.</text>
</comment>
<dbReference type="Gene3D" id="3.90.1200.10">
    <property type="match status" value="1"/>
</dbReference>
<evidence type="ECO:0000259" key="1">
    <source>
        <dbReference type="Pfam" id="PF01636"/>
    </source>
</evidence>
<protein>
    <submittedName>
        <fullName evidence="2">Aminoglycoside phosphotransferase</fullName>
    </submittedName>
</protein>
<dbReference type="AlphaFoldDB" id="A0A2W1LEP8"/>
<name>A0A2W1LEP8_9BACL</name>
<dbReference type="InterPro" id="IPR002575">
    <property type="entry name" value="Aminoglycoside_PTrfase"/>
</dbReference>
<organism evidence="2 3">
    <name type="scientific">Paenibacillus sambharensis</name>
    <dbReference type="NCBI Taxonomy" id="1803190"/>
    <lineage>
        <taxon>Bacteria</taxon>
        <taxon>Bacillati</taxon>
        <taxon>Bacillota</taxon>
        <taxon>Bacilli</taxon>
        <taxon>Bacillales</taxon>
        <taxon>Paenibacillaceae</taxon>
        <taxon>Paenibacillus</taxon>
    </lineage>
</organism>
<accession>A0A2W1LEP8</accession>
<dbReference type="EMBL" id="QKRB01000028">
    <property type="protein sequence ID" value="PZD97303.1"/>
    <property type="molecule type" value="Genomic_DNA"/>
</dbReference>
<gene>
    <name evidence="2" type="ORF">DNH61_02820</name>
</gene>
<dbReference type="InterPro" id="IPR011009">
    <property type="entry name" value="Kinase-like_dom_sf"/>
</dbReference>
<dbReference type="RefSeq" id="WP_111145161.1">
    <property type="nucleotide sequence ID" value="NZ_QKRB01000028.1"/>
</dbReference>